<dbReference type="Pfam" id="PF13637">
    <property type="entry name" value="Ank_4"/>
    <property type="match status" value="1"/>
</dbReference>
<dbReference type="InterPro" id="IPR002110">
    <property type="entry name" value="Ankyrin_rpt"/>
</dbReference>
<evidence type="ECO:0000256" key="1">
    <source>
        <dbReference type="ARBA" id="ARBA00022737"/>
    </source>
</evidence>
<dbReference type="SUPFAM" id="SSF48403">
    <property type="entry name" value="Ankyrin repeat"/>
    <property type="match status" value="1"/>
</dbReference>
<dbReference type="InterPro" id="IPR036770">
    <property type="entry name" value="Ankyrin_rpt-contain_sf"/>
</dbReference>
<reference evidence="4 5" key="1">
    <citation type="submission" date="2019-07" db="EMBL/GenBank/DDBJ databases">
        <title>Genomics analysis of Aphanomyces spp. identifies a new class of oomycete effector associated with host adaptation.</title>
        <authorList>
            <person name="Gaulin E."/>
        </authorList>
    </citation>
    <scope>NUCLEOTIDE SEQUENCE [LARGE SCALE GENOMIC DNA]</scope>
    <source>
        <strain evidence="4 5">ATCC 201684</strain>
    </source>
</reference>
<dbReference type="PANTHER" id="PTHR24171">
    <property type="entry name" value="ANKYRIN REPEAT DOMAIN-CONTAINING PROTEIN 39-RELATED"/>
    <property type="match status" value="1"/>
</dbReference>
<accession>A0A6G0X3L0</accession>
<dbReference type="Pfam" id="PF12796">
    <property type="entry name" value="Ank_2"/>
    <property type="match status" value="1"/>
</dbReference>
<dbReference type="AlphaFoldDB" id="A0A6G0X3L0"/>
<dbReference type="PROSITE" id="PS50297">
    <property type="entry name" value="ANK_REP_REGION"/>
    <property type="match status" value="2"/>
</dbReference>
<dbReference type="EMBL" id="VJMJ01000111">
    <property type="protein sequence ID" value="KAF0734520.1"/>
    <property type="molecule type" value="Genomic_DNA"/>
</dbReference>
<gene>
    <name evidence="4" type="ORF">Ae201684_008765</name>
</gene>
<dbReference type="PANTHER" id="PTHR24171:SF9">
    <property type="entry name" value="ANKYRIN REPEAT DOMAIN-CONTAINING PROTEIN 39"/>
    <property type="match status" value="1"/>
</dbReference>
<dbReference type="Gene3D" id="1.25.40.20">
    <property type="entry name" value="Ankyrin repeat-containing domain"/>
    <property type="match status" value="1"/>
</dbReference>
<feature type="repeat" description="ANK" evidence="3">
    <location>
        <begin position="91"/>
        <end position="123"/>
    </location>
</feature>
<protein>
    <submittedName>
        <fullName evidence="4">Uncharacterized protein</fullName>
    </submittedName>
</protein>
<evidence type="ECO:0000313" key="4">
    <source>
        <dbReference type="EMBL" id="KAF0734520.1"/>
    </source>
</evidence>
<dbReference type="OrthoDB" id="194358at2759"/>
<dbReference type="SMART" id="SM00248">
    <property type="entry name" value="ANK"/>
    <property type="match status" value="4"/>
</dbReference>
<dbReference type="VEuPathDB" id="FungiDB:AeMF1_010674"/>
<dbReference type="PROSITE" id="PS50088">
    <property type="entry name" value="ANK_REPEAT"/>
    <property type="match status" value="2"/>
</dbReference>
<evidence type="ECO:0000256" key="2">
    <source>
        <dbReference type="ARBA" id="ARBA00023043"/>
    </source>
</evidence>
<comment type="caution">
    <text evidence="4">The sequence shown here is derived from an EMBL/GenBank/DDBJ whole genome shotgun (WGS) entry which is preliminary data.</text>
</comment>
<keyword evidence="2 3" id="KW-0040">ANK repeat</keyword>
<proteinExistence type="predicted"/>
<evidence type="ECO:0000256" key="3">
    <source>
        <dbReference type="PROSITE-ProRule" id="PRU00023"/>
    </source>
</evidence>
<sequence>MATQLKPMRYGKPQAVDPEEVARRTEINYALVEGAAKNDLVKVEEALKNRADIDCRYQGFTALYFACMKGYSKVVQYLLHHGARTDVVCNKQRTAIMIAASRGRTKAVELLLEYNANVHRKDERGVTARELALRNGHEDIASMLQIAEAANMPRTELLLHRLAKS</sequence>
<organism evidence="4 5">
    <name type="scientific">Aphanomyces euteiches</name>
    <dbReference type="NCBI Taxonomy" id="100861"/>
    <lineage>
        <taxon>Eukaryota</taxon>
        <taxon>Sar</taxon>
        <taxon>Stramenopiles</taxon>
        <taxon>Oomycota</taxon>
        <taxon>Saprolegniomycetes</taxon>
        <taxon>Saprolegniales</taxon>
        <taxon>Verrucalvaceae</taxon>
        <taxon>Aphanomyces</taxon>
    </lineage>
</organism>
<evidence type="ECO:0000313" key="5">
    <source>
        <dbReference type="Proteomes" id="UP000481153"/>
    </source>
</evidence>
<keyword evidence="1" id="KW-0677">Repeat</keyword>
<name>A0A6G0X3L0_9STRA</name>
<dbReference type="Proteomes" id="UP000481153">
    <property type="component" value="Unassembled WGS sequence"/>
</dbReference>
<feature type="repeat" description="ANK" evidence="3">
    <location>
        <begin position="58"/>
        <end position="90"/>
    </location>
</feature>
<keyword evidence="5" id="KW-1185">Reference proteome</keyword>